<reference evidence="2" key="1">
    <citation type="submission" date="2018-03" db="EMBL/GenBank/DDBJ databases">
        <authorList>
            <person name="Guldener U."/>
        </authorList>
    </citation>
    <scope>NUCLEOTIDE SEQUENCE [LARGE SCALE GENOMIC DNA]</scope>
    <source>
        <strain evidence="2">ATCC34888</strain>
    </source>
</reference>
<proteinExistence type="predicted"/>
<evidence type="ECO:0000313" key="3">
    <source>
        <dbReference type="Proteomes" id="UP000325008"/>
    </source>
</evidence>
<feature type="region of interest" description="Disordered" evidence="1">
    <location>
        <begin position="1"/>
        <end position="46"/>
    </location>
</feature>
<keyword evidence="3" id="KW-1185">Reference proteome</keyword>
<dbReference type="AlphaFoldDB" id="A0A5C3FTK4"/>
<accession>A0A5C3FTK4</accession>
<evidence type="ECO:0000256" key="1">
    <source>
        <dbReference type="SAM" id="MobiDB-lite"/>
    </source>
</evidence>
<sequence length="103" mass="11392">MVDFSRELPPLPYPVVAKNRLNPLEPTQAAAQSESDTSNAPVAAAREARERKELVTLIDCQHKTFVEVAIRTVIGQHWSKAYQSWLSGSKQAGASVSSQWDEL</sequence>
<feature type="compositionally biased region" description="Polar residues" evidence="1">
    <location>
        <begin position="29"/>
        <end position="40"/>
    </location>
</feature>
<evidence type="ECO:0000313" key="2">
    <source>
        <dbReference type="EMBL" id="SPO47500.1"/>
    </source>
</evidence>
<gene>
    <name evidence="2" type="ORF">PSANT_05188</name>
</gene>
<comment type="caution">
    <text evidence="2">The sequence shown here is derived from an EMBL/GenBank/DDBJ whole genome shotgun (WGS) entry which is preliminary data.</text>
</comment>
<protein>
    <submittedName>
        <fullName evidence="2">Uncharacterized protein</fullName>
    </submittedName>
</protein>
<dbReference type="Proteomes" id="UP000325008">
    <property type="component" value="Unassembled WGS sequence"/>
</dbReference>
<dbReference type="EMBL" id="OOIQ01000014">
    <property type="protein sequence ID" value="SPO47500.1"/>
    <property type="molecule type" value="Genomic_DNA"/>
</dbReference>
<name>A0A5C3FTK4_PSEA2</name>
<organism evidence="2 3">
    <name type="scientific">Pseudozyma antarctica</name>
    <name type="common">Yeast</name>
    <name type="synonym">Candida antarctica</name>
    <dbReference type="NCBI Taxonomy" id="84753"/>
    <lineage>
        <taxon>Eukaryota</taxon>
        <taxon>Fungi</taxon>
        <taxon>Dikarya</taxon>
        <taxon>Basidiomycota</taxon>
        <taxon>Ustilaginomycotina</taxon>
        <taxon>Ustilaginomycetes</taxon>
        <taxon>Ustilaginales</taxon>
        <taxon>Ustilaginaceae</taxon>
        <taxon>Moesziomyces</taxon>
    </lineage>
</organism>